<reference evidence="2" key="2">
    <citation type="journal article" date="2023" name="Science">
        <title>Genomic signatures of disease resistance in endangered staghorn corals.</title>
        <authorList>
            <person name="Vollmer S.V."/>
            <person name="Selwyn J.D."/>
            <person name="Despard B.A."/>
            <person name="Roesel C.L."/>
        </authorList>
    </citation>
    <scope>NUCLEOTIDE SEQUENCE</scope>
    <source>
        <strain evidence="2">K2</strain>
    </source>
</reference>
<feature type="region of interest" description="Disordered" evidence="1">
    <location>
        <begin position="319"/>
        <end position="402"/>
    </location>
</feature>
<dbReference type="AlphaFoldDB" id="A0AAD9PSC3"/>
<evidence type="ECO:0000313" key="2">
    <source>
        <dbReference type="EMBL" id="KAK2548016.1"/>
    </source>
</evidence>
<accession>A0AAD9PSC3</accession>
<sequence length="583" mass="68022">MFVFSNNTFPTSFPRRYTMSWKLDKVGLDDLLPIPKAQPGRHFTTGHHILGNLTSTQDVKYAQMSYGEHYRKKVEAALIFERQRVADLLAEQKKKALTRKTLVPTTTNSGRDKSRLQPRYDFGELRHHQRRCAAMLFGARKRGAHKLPILVQWAPKRRESYYLMSERVYNDRVLMKMRADAGDSPLNFDFANTDGDTDNLHEFQQFINKTSSDIKDLRFDSNYKDYTYYFDKEQKKGSEEKSARAEGENENEERELHEVLGSKSQRKLGLDDHVTESNTDRIDSKSSEWSQQTEKRNEVGGLDPCDVKLNFGELPENFLVDRSFSTGDKTSESRKGDFRQKSTLNSRDELSSEDFPPSSQKMSEDNEYSSEFYSDFSTEENYVETEMEEERNGDLSETGNKILPTTSRENLWKPENKHCKHAPQQESQEYYKRLPKLLKTSELREKLPQKTSRQLERFGSHVDHNCMEPHKMAYERALTLARFRSLPFSPSFLSQKVSNLNNFSYFPNLSHRKKTLEKDDNNEYDDDEIDDKNDSKAKKKVLSTKQSGREAIFGNIDMDDFYVPDDELIYYIKPEELKNVVES</sequence>
<feature type="compositionally biased region" description="Acidic residues" evidence="1">
    <location>
        <begin position="377"/>
        <end position="391"/>
    </location>
</feature>
<feature type="compositionally biased region" description="Basic and acidic residues" evidence="1">
    <location>
        <begin position="268"/>
        <end position="286"/>
    </location>
</feature>
<feature type="region of interest" description="Disordered" evidence="1">
    <location>
        <begin position="237"/>
        <end position="307"/>
    </location>
</feature>
<name>A0AAD9PSC3_ACRCE</name>
<proteinExistence type="predicted"/>
<organism evidence="2 3">
    <name type="scientific">Acropora cervicornis</name>
    <name type="common">Staghorn coral</name>
    <dbReference type="NCBI Taxonomy" id="6130"/>
    <lineage>
        <taxon>Eukaryota</taxon>
        <taxon>Metazoa</taxon>
        <taxon>Cnidaria</taxon>
        <taxon>Anthozoa</taxon>
        <taxon>Hexacorallia</taxon>
        <taxon>Scleractinia</taxon>
        <taxon>Astrocoeniina</taxon>
        <taxon>Acroporidae</taxon>
        <taxon>Acropora</taxon>
    </lineage>
</organism>
<dbReference type="EMBL" id="JARQWQ010000159">
    <property type="protein sequence ID" value="KAK2548016.1"/>
    <property type="molecule type" value="Genomic_DNA"/>
</dbReference>
<feature type="region of interest" description="Disordered" evidence="1">
    <location>
        <begin position="517"/>
        <end position="541"/>
    </location>
</feature>
<evidence type="ECO:0000313" key="3">
    <source>
        <dbReference type="Proteomes" id="UP001249851"/>
    </source>
</evidence>
<feature type="compositionally biased region" description="Basic and acidic residues" evidence="1">
    <location>
        <begin position="329"/>
        <end position="350"/>
    </location>
</feature>
<feature type="compositionally biased region" description="Acidic residues" evidence="1">
    <location>
        <begin position="522"/>
        <end position="531"/>
    </location>
</feature>
<keyword evidence="3" id="KW-1185">Reference proteome</keyword>
<evidence type="ECO:0000256" key="1">
    <source>
        <dbReference type="SAM" id="MobiDB-lite"/>
    </source>
</evidence>
<reference evidence="2" key="1">
    <citation type="journal article" date="2023" name="G3 (Bethesda)">
        <title>Whole genome assembly and annotation of the endangered Caribbean coral Acropora cervicornis.</title>
        <authorList>
            <person name="Selwyn J.D."/>
            <person name="Vollmer S.V."/>
        </authorList>
    </citation>
    <scope>NUCLEOTIDE SEQUENCE</scope>
    <source>
        <strain evidence="2">K2</strain>
    </source>
</reference>
<gene>
    <name evidence="2" type="ORF">P5673_031902</name>
</gene>
<dbReference type="Proteomes" id="UP001249851">
    <property type="component" value="Unassembled WGS sequence"/>
</dbReference>
<comment type="caution">
    <text evidence="2">The sequence shown here is derived from an EMBL/GenBank/DDBJ whole genome shotgun (WGS) entry which is preliminary data.</text>
</comment>
<feature type="compositionally biased region" description="Basic and acidic residues" evidence="1">
    <location>
        <begin position="237"/>
        <end position="247"/>
    </location>
</feature>
<protein>
    <submittedName>
        <fullName evidence="2">Uncharacterized protein</fullName>
    </submittedName>
</protein>